<feature type="compositionally biased region" description="Low complexity" evidence="1">
    <location>
        <begin position="114"/>
        <end position="143"/>
    </location>
</feature>
<dbReference type="STRING" id="99656.SAMN05421659_101487"/>
<dbReference type="Proteomes" id="UP000199701">
    <property type="component" value="Unassembled WGS sequence"/>
</dbReference>
<feature type="region of interest" description="Disordered" evidence="1">
    <location>
        <begin position="110"/>
        <end position="154"/>
    </location>
</feature>
<gene>
    <name evidence="2" type="ORF">SAMN05421659_101487</name>
</gene>
<accession>A0A1I0MHC9</accession>
<name>A0A1I0MHC9_9FIRM</name>
<proteinExistence type="predicted"/>
<feature type="compositionally biased region" description="Gly residues" evidence="1">
    <location>
        <begin position="144"/>
        <end position="154"/>
    </location>
</feature>
<dbReference type="RefSeq" id="WP_092450166.1">
    <property type="nucleotide sequence ID" value="NZ_FOJI01000001.1"/>
</dbReference>
<evidence type="ECO:0000313" key="2">
    <source>
        <dbReference type="EMBL" id="SEV87196.1"/>
    </source>
</evidence>
<evidence type="ECO:0000256" key="1">
    <source>
        <dbReference type="SAM" id="MobiDB-lite"/>
    </source>
</evidence>
<protein>
    <submittedName>
        <fullName evidence="2">Uncharacterized protein</fullName>
    </submittedName>
</protein>
<dbReference type="AlphaFoldDB" id="A0A1I0MHC9"/>
<organism evidence="2 3">
    <name type="scientific">[Clostridium] fimetarium</name>
    <dbReference type="NCBI Taxonomy" id="99656"/>
    <lineage>
        <taxon>Bacteria</taxon>
        <taxon>Bacillati</taxon>
        <taxon>Bacillota</taxon>
        <taxon>Clostridia</taxon>
        <taxon>Lachnospirales</taxon>
        <taxon>Lachnospiraceae</taxon>
    </lineage>
</organism>
<evidence type="ECO:0000313" key="3">
    <source>
        <dbReference type="Proteomes" id="UP000199701"/>
    </source>
</evidence>
<reference evidence="2 3" key="1">
    <citation type="submission" date="2016-10" db="EMBL/GenBank/DDBJ databases">
        <authorList>
            <person name="de Groot N.N."/>
        </authorList>
    </citation>
    <scope>NUCLEOTIDE SEQUENCE [LARGE SCALE GENOMIC DNA]</scope>
    <source>
        <strain evidence="2 3">DSM 9179</strain>
    </source>
</reference>
<dbReference type="EMBL" id="FOJI01000001">
    <property type="protein sequence ID" value="SEV87196.1"/>
    <property type="molecule type" value="Genomic_DNA"/>
</dbReference>
<keyword evidence="3" id="KW-1185">Reference proteome</keyword>
<sequence length="154" mass="15921">MQNNDNNELDDKIKTVKKILKGNRARALGVATMFSLSTILGGCGAKNNQTYATPNGYFGEQESTAKSSNNGIYGSSYNGYRGGSYYYFRGASGALDGSWGRNNTQFKSTNAAASTYTGTSKSTGKSSLKSGGTNKSSYTSSGSGTSGKSGGISG</sequence>